<feature type="signal peptide" evidence="1">
    <location>
        <begin position="1"/>
        <end position="19"/>
    </location>
</feature>
<feature type="chain" id="PRO_5009787894" evidence="1">
    <location>
        <begin position="20"/>
        <end position="180"/>
    </location>
</feature>
<evidence type="ECO:0000256" key="1">
    <source>
        <dbReference type="SAM" id="SignalP"/>
    </source>
</evidence>
<organism evidence="2 3">
    <name type="scientific">Roseibium album</name>
    <dbReference type="NCBI Taxonomy" id="311410"/>
    <lineage>
        <taxon>Bacteria</taxon>
        <taxon>Pseudomonadati</taxon>
        <taxon>Pseudomonadota</taxon>
        <taxon>Alphaproteobacteria</taxon>
        <taxon>Hyphomicrobiales</taxon>
        <taxon>Stappiaceae</taxon>
        <taxon>Roseibium</taxon>
    </lineage>
</organism>
<dbReference type="InterPro" id="IPR035992">
    <property type="entry name" value="Ricin_B-like_lectins"/>
</dbReference>
<dbReference type="AlphaFoldDB" id="A0A0M6ZWS2"/>
<evidence type="ECO:0000313" key="2">
    <source>
        <dbReference type="EMBL" id="CTQ65984.1"/>
    </source>
</evidence>
<dbReference type="PROSITE" id="PS50231">
    <property type="entry name" value="RICIN_B_LECTIN"/>
    <property type="match status" value="1"/>
</dbReference>
<proteinExistence type="predicted"/>
<name>A0A0M6ZWS2_9HYPH</name>
<keyword evidence="1" id="KW-0732">Signal</keyword>
<dbReference type="RefSeq" id="WP_055114665.1">
    <property type="nucleotide sequence ID" value="NZ_CXWA01000002.1"/>
</dbReference>
<sequence>MRLAIISAALLGATGIAGADAPKVPSEAPYIVLSDNQDEPNGYGFCIDTYGPGRSDLLQTHSCKPPSEGEPRSYEGHDTRFEYNTTTMQVVSYPFEGFCMQALVATGKSEFALLECSDHSRQKFIYNEADQTLRLNEDKAICVAVAAETVPAGPWVKRPLTLGTCDEIDASLKQWKVVSQ</sequence>
<protein>
    <submittedName>
        <fullName evidence="2">Uncharacterized protein</fullName>
    </submittedName>
</protein>
<dbReference type="OrthoDB" id="1431558at2"/>
<dbReference type="GeneID" id="97668364"/>
<keyword evidence="3" id="KW-1185">Reference proteome</keyword>
<accession>A0A0M6ZWS2</accession>
<gene>
    <name evidence="2" type="ORF">LA5096_00924</name>
</gene>
<evidence type="ECO:0000313" key="3">
    <source>
        <dbReference type="Proteomes" id="UP000049983"/>
    </source>
</evidence>
<reference evidence="3" key="1">
    <citation type="submission" date="2015-07" db="EMBL/GenBank/DDBJ databases">
        <authorList>
            <person name="Rodrigo-Torres Lidia"/>
            <person name="Arahal R.David."/>
        </authorList>
    </citation>
    <scope>NUCLEOTIDE SEQUENCE [LARGE SCALE GENOMIC DNA]</scope>
    <source>
        <strain evidence="3">CECT 5096</strain>
    </source>
</reference>
<dbReference type="Proteomes" id="UP000049983">
    <property type="component" value="Unassembled WGS sequence"/>
</dbReference>
<dbReference type="EMBL" id="CXWC01000002">
    <property type="protein sequence ID" value="CTQ65984.1"/>
    <property type="molecule type" value="Genomic_DNA"/>
</dbReference>
<dbReference type="SUPFAM" id="SSF50370">
    <property type="entry name" value="Ricin B-like lectins"/>
    <property type="match status" value="1"/>
</dbReference>